<dbReference type="AlphaFoldDB" id="A0A2A4FVM4"/>
<evidence type="ECO:0000259" key="2">
    <source>
        <dbReference type="Pfam" id="PF13193"/>
    </source>
</evidence>
<protein>
    <submittedName>
        <fullName evidence="3">AMP-dependent synthetase</fullName>
    </submittedName>
</protein>
<dbReference type="Pfam" id="PF00501">
    <property type="entry name" value="AMP-binding"/>
    <property type="match status" value="1"/>
</dbReference>
<feature type="domain" description="AMP-binding enzyme C-terminal" evidence="2">
    <location>
        <begin position="405"/>
        <end position="478"/>
    </location>
</feature>
<comment type="caution">
    <text evidence="3">The sequence shown here is derived from an EMBL/GenBank/DDBJ whole genome shotgun (WGS) entry which is preliminary data.</text>
</comment>
<dbReference type="PROSITE" id="PS00455">
    <property type="entry name" value="AMP_BINDING"/>
    <property type="match status" value="1"/>
</dbReference>
<sequence>MNIALLMEMAASGLGDRTAIVSGGQKLSYDELQRRALISAELFAARAGEKIAYVGVNSIAFPLALFGSALAGKPFTPLNYRLPDTELRRLVARTAPATLVADDDMAPRVAGIDGVEVVTVSELLAAAPQPAGFVPAEHEIAVLLFTSGTTGEPKAGVLRHANLTSYVISTVEFMAAGEDEAALVSVPPYHIAGISAVLTSIYAGRTLVQLPAFTPEGWVEAAAEHGVTQAMVVPTMLGRILDTLDQEGKDLPAMRHLSYGGGRMPEPVIRRAMAKLPNVSFVNAYGLTETSSTIAFLSPEDHRAAIASDDPKWQRRLSSVGIPIPSIELDIRDPEGQPVPRGTAGEIWVRGEQVSGEYLGRSALREGGWYPTNDAGWMDEDGYLFVEGRLDDVIVRGGENISPGEIEDVLREHPAVADVAVLGVPDDEWGEAVAAVLVVREPTPAEELRDWVKTRLRSTKVPGLVLFRDALPYNDTGKLLRRVLKQELVPAQAA</sequence>
<dbReference type="GO" id="GO:0006631">
    <property type="term" value="P:fatty acid metabolic process"/>
    <property type="evidence" value="ECO:0007669"/>
    <property type="project" value="TreeGrafter"/>
</dbReference>
<dbReference type="InterPro" id="IPR025110">
    <property type="entry name" value="AMP-bd_C"/>
</dbReference>
<dbReference type="PANTHER" id="PTHR43201">
    <property type="entry name" value="ACYL-COA SYNTHETASE"/>
    <property type="match status" value="1"/>
</dbReference>
<dbReference type="PANTHER" id="PTHR43201:SF32">
    <property type="entry name" value="2-SUCCINYLBENZOATE--COA LIGASE, CHLOROPLASTIC_PEROXISOMAL"/>
    <property type="match status" value="1"/>
</dbReference>
<dbReference type="Proteomes" id="UP000218934">
    <property type="component" value="Unassembled WGS sequence"/>
</dbReference>
<keyword evidence="4" id="KW-1185">Reference proteome</keyword>
<gene>
    <name evidence="3" type="ORF">COO09_13310</name>
</gene>
<organism evidence="3 4">
    <name type="scientific">Rhizorhabdus dicambivorans</name>
    <dbReference type="NCBI Taxonomy" id="1850238"/>
    <lineage>
        <taxon>Bacteria</taxon>
        <taxon>Pseudomonadati</taxon>
        <taxon>Pseudomonadota</taxon>
        <taxon>Alphaproteobacteria</taxon>
        <taxon>Sphingomonadales</taxon>
        <taxon>Sphingomonadaceae</taxon>
        <taxon>Rhizorhabdus</taxon>
    </lineage>
</organism>
<dbReference type="Gene3D" id="3.30.300.30">
    <property type="match status" value="1"/>
</dbReference>
<dbReference type="InterPro" id="IPR042099">
    <property type="entry name" value="ANL_N_sf"/>
</dbReference>
<dbReference type="InterPro" id="IPR045851">
    <property type="entry name" value="AMP-bd_C_sf"/>
</dbReference>
<evidence type="ECO:0000313" key="4">
    <source>
        <dbReference type="Proteomes" id="UP000218934"/>
    </source>
</evidence>
<dbReference type="EMBL" id="NWUF01000012">
    <property type="protein sequence ID" value="PCE41736.1"/>
    <property type="molecule type" value="Genomic_DNA"/>
</dbReference>
<name>A0A2A4FVM4_9SPHN</name>
<dbReference type="GO" id="GO:0031956">
    <property type="term" value="F:medium-chain fatty acid-CoA ligase activity"/>
    <property type="evidence" value="ECO:0007669"/>
    <property type="project" value="TreeGrafter"/>
</dbReference>
<dbReference type="SUPFAM" id="SSF56801">
    <property type="entry name" value="Acetyl-CoA synthetase-like"/>
    <property type="match status" value="1"/>
</dbReference>
<feature type="domain" description="AMP-dependent synthetase/ligase" evidence="1">
    <location>
        <begin position="9"/>
        <end position="359"/>
    </location>
</feature>
<reference evidence="3 4" key="1">
    <citation type="submission" date="2017-09" db="EMBL/GenBank/DDBJ databases">
        <title>The Catabolism of 3,6-Dichlorosalicylic acid is Initiated by the Cytochrome P450 Monooxygenase DsmABC in Rhizorhabdus dicambivorans Ndbn-20.</title>
        <authorList>
            <person name="Na L."/>
        </authorList>
    </citation>
    <scope>NUCLEOTIDE SEQUENCE [LARGE SCALE GENOMIC DNA]</scope>
    <source>
        <strain evidence="3 4">Ndbn-20m</strain>
    </source>
</reference>
<dbReference type="Pfam" id="PF13193">
    <property type="entry name" value="AMP-binding_C"/>
    <property type="match status" value="1"/>
</dbReference>
<proteinExistence type="predicted"/>
<dbReference type="Gene3D" id="3.40.50.12780">
    <property type="entry name" value="N-terminal domain of ligase-like"/>
    <property type="match status" value="1"/>
</dbReference>
<dbReference type="InterPro" id="IPR000873">
    <property type="entry name" value="AMP-dep_synth/lig_dom"/>
</dbReference>
<dbReference type="KEGG" id="rdi:CMV14_18970"/>
<evidence type="ECO:0000313" key="3">
    <source>
        <dbReference type="EMBL" id="PCE41736.1"/>
    </source>
</evidence>
<evidence type="ECO:0000259" key="1">
    <source>
        <dbReference type="Pfam" id="PF00501"/>
    </source>
</evidence>
<dbReference type="OrthoDB" id="7056261at2"/>
<accession>A0A2A4FVM4</accession>
<dbReference type="InterPro" id="IPR020845">
    <property type="entry name" value="AMP-binding_CS"/>
</dbReference>
<dbReference type="RefSeq" id="WP_066961185.1">
    <property type="nucleotide sequence ID" value="NZ_CP023449.1"/>
</dbReference>